<keyword evidence="9" id="KW-0788">Thiol protease</keyword>
<evidence type="ECO:0000256" key="8">
    <source>
        <dbReference type="ARBA" id="ARBA00022801"/>
    </source>
</evidence>
<dbReference type="SUPFAM" id="SSF81324">
    <property type="entry name" value="Voltage-gated potassium channels"/>
    <property type="match status" value="1"/>
</dbReference>
<feature type="region of interest" description="Disordered" evidence="16">
    <location>
        <begin position="249"/>
        <end position="270"/>
    </location>
</feature>
<dbReference type="Pfam" id="PF00520">
    <property type="entry name" value="Ion_trans"/>
    <property type="match status" value="1"/>
</dbReference>
<dbReference type="GO" id="GO:0000045">
    <property type="term" value="P:autophagosome assembly"/>
    <property type="evidence" value="ECO:0007669"/>
    <property type="project" value="TreeGrafter"/>
</dbReference>
<evidence type="ECO:0000256" key="13">
    <source>
        <dbReference type="ARBA" id="ARBA00023136"/>
    </source>
</evidence>
<dbReference type="PANTHER" id="PTHR22624:SF49">
    <property type="entry name" value="CYSTEINE PROTEASE"/>
    <property type="match status" value="1"/>
</dbReference>
<dbReference type="GO" id="GO:0034727">
    <property type="term" value="P:piecemeal microautophagy of the nucleus"/>
    <property type="evidence" value="ECO:0007669"/>
    <property type="project" value="TreeGrafter"/>
</dbReference>
<evidence type="ECO:0000256" key="10">
    <source>
        <dbReference type="ARBA" id="ARBA00022927"/>
    </source>
</evidence>
<dbReference type="GO" id="GO:0005509">
    <property type="term" value="F:calcium ion binding"/>
    <property type="evidence" value="ECO:0007669"/>
    <property type="project" value="InterPro"/>
</dbReference>
<feature type="transmembrane region" description="Helical" evidence="17">
    <location>
        <begin position="525"/>
        <end position="547"/>
    </location>
</feature>
<dbReference type="InterPro" id="IPR027359">
    <property type="entry name" value="Volt_channel_dom_sf"/>
</dbReference>
<dbReference type="GO" id="GO:0005737">
    <property type="term" value="C:cytoplasm"/>
    <property type="evidence" value="ECO:0007669"/>
    <property type="project" value="UniProtKB-SubCell"/>
</dbReference>
<evidence type="ECO:0000256" key="11">
    <source>
        <dbReference type="ARBA" id="ARBA00022989"/>
    </source>
</evidence>
<evidence type="ECO:0000313" key="20">
    <source>
        <dbReference type="Proteomes" id="UP001178507"/>
    </source>
</evidence>
<feature type="transmembrane region" description="Helical" evidence="17">
    <location>
        <begin position="447"/>
        <end position="480"/>
    </location>
</feature>
<dbReference type="InterPro" id="IPR046792">
    <property type="entry name" value="Peptidase_C54_cat"/>
</dbReference>
<dbReference type="InterPro" id="IPR002048">
    <property type="entry name" value="EF_hand_dom"/>
</dbReference>
<comment type="similarity">
    <text evidence="3">Belongs to the peptidase C54 family.</text>
</comment>
<keyword evidence="11 17" id="KW-1133">Transmembrane helix</keyword>
<feature type="transmembrane region" description="Helical" evidence="17">
    <location>
        <begin position="492"/>
        <end position="513"/>
    </location>
</feature>
<keyword evidence="8" id="KW-0378">Hydrolase</keyword>
<dbReference type="GO" id="GO:0019786">
    <property type="term" value="F:protein-phosphatidylethanolamide deconjugating activity"/>
    <property type="evidence" value="ECO:0007669"/>
    <property type="project" value="InterPro"/>
</dbReference>
<dbReference type="Gene3D" id="1.10.287.70">
    <property type="match status" value="1"/>
</dbReference>
<dbReference type="GO" id="GO:0015031">
    <property type="term" value="P:protein transport"/>
    <property type="evidence" value="ECO:0007669"/>
    <property type="project" value="UniProtKB-KW"/>
</dbReference>
<evidence type="ECO:0000256" key="6">
    <source>
        <dbReference type="ARBA" id="ARBA00022670"/>
    </source>
</evidence>
<reference evidence="19" key="1">
    <citation type="submission" date="2023-08" db="EMBL/GenBank/DDBJ databases">
        <authorList>
            <person name="Chen Y."/>
            <person name="Shah S."/>
            <person name="Dougan E. K."/>
            <person name="Thang M."/>
            <person name="Chan C."/>
        </authorList>
    </citation>
    <scope>NUCLEOTIDE SEQUENCE</scope>
</reference>
<evidence type="ECO:0000256" key="17">
    <source>
        <dbReference type="SAM" id="Phobius"/>
    </source>
</evidence>
<dbReference type="InterPro" id="IPR038765">
    <property type="entry name" value="Papain-like_cys_pep_sf"/>
</dbReference>
<dbReference type="Gene3D" id="1.20.120.350">
    <property type="entry name" value="Voltage-gated potassium channels. Chain C"/>
    <property type="match status" value="1"/>
</dbReference>
<feature type="transmembrane region" description="Helical" evidence="17">
    <location>
        <begin position="310"/>
        <end position="329"/>
    </location>
</feature>
<dbReference type="InterPro" id="IPR005821">
    <property type="entry name" value="Ion_trans_dom"/>
</dbReference>
<evidence type="ECO:0000256" key="5">
    <source>
        <dbReference type="ARBA" id="ARBA00022490"/>
    </source>
</evidence>
<dbReference type="InterPro" id="IPR018247">
    <property type="entry name" value="EF_Hand_1_Ca_BS"/>
</dbReference>
<keyword evidence="7 17" id="KW-0812">Transmembrane</keyword>
<evidence type="ECO:0000256" key="1">
    <source>
        <dbReference type="ARBA" id="ARBA00004141"/>
    </source>
</evidence>
<feature type="coiled-coil region" evidence="15">
    <location>
        <begin position="206"/>
        <end position="236"/>
    </location>
</feature>
<keyword evidence="5" id="KW-0963">Cytoplasm</keyword>
<sequence>MKQIHRMIDEIRKWMPFTPSAQVTCLGVSYDCSEEAAREQFLEDFRSRILFTYRSGLEPPLQLSAGGTKASDSGWGCMLRVTQMMLAQCFVSLLLGREWRFREEADLKEGSLYMRITSCFLDLPNAPFSLPGPHGQGARSLRVFGRASLGKMVEYEQWKADVSLATGFLLCTLLETHIPAAGTLKSARGLRGFSMSTDDGPFFGYLSLLSLEYQQLKSENQRLQEDLEQLQQSQVELGPNAITKAVSNAPAKVPAPKQAHDGAKERSSQARHPIFSNGAEIKAAIANEMCADMHYDVKNLYKTSGCFQRLARSAVFENTTMVMITIYAIYMSVDTDWNTADLITETHPFFIVCEQVFCLYFVFELLVRFGAFQRKCNAFKDAWFVFDFILVVMMVAETWVMNLIILTMASAGASNFLGDAAILRIARLMRLTRLLRMARLIRMVPELLIMVKAVASAARSVGFTLILLGICLYVFAIAFRAVLDGTQVGATYFPNVAVAMHSLFVHGTFLDNIAELFKQMKEQSAIGFSLLYVFVIMSAVTIMNMLIGVLCEVITAVADAEKEALQVSWTTEVLQRCLQAGADTDNDGCIDIDEFQQMISTPKVLQVLKEADVDVSTLVNFADVLFEGDDEQLMTKVPFKDFMTRLLKFRGTNTATVKDLVDLRKCITKELQQVQENAGNSAHPAEFILHRFVETGQRVLGKEVSTWFGPTSAAQAVGHLFQEATKAGNPEFLKGIRCAVFVDGPIYKVSVTEHFDAGATAVILFVCRRLGLDSCNLDEYQEGLQSCFGLPEFQGLASGNSSSSAHFFVATHSEDSLLFLDPHVTRPALQSARDIVASSGLRTERPLRLPWSNLNPSVCMAFLVRSKAEHRAQHMELQGFSKNVWSLVCCGRLGNCLTRTSRRRVSLEGLGGVFDATEICRSFRAKDGRGGDSKDSQGVLHQANRSTVERWLKEGVRVPTEWQNASLLWAPLAEKFQRNEPGAEAMLVRFNTFRAQHVADLLCYVATMTSCPLCLAVAMGSTKPSSDLDVSVTGLSANGTGPDAVVRSFNAAFARAWGKLEGLDITSAEKFDSNVYGFAWFEAHLCKGGICPSVTPGPCQVVEDYHGVQGQDGLQKWRMVRFSAEDNVEEQHIFAVAKLLYFLRKWGIEKKDPKCISEGSEEQIAFTMEDGTNFEQYPECDSPKRTVCQSVCKFWAQVYTAATMHSRSTIPRLTDLFQKAKRRMAGLLFEHQQRFQQMNPGLEVPVQLWEEDVLTRNSLYVEFLEKAYAEDQKLRTRPDANESELREGCERVQNLASHGLAFGMETYWTQGSFDAVVGRLQLGLQKPCGELGARGDFCQLRLRDRPAISMHWWKTWRTCGRSKRTLCRAPAKPTSRLNRS</sequence>
<dbReference type="GO" id="GO:0000423">
    <property type="term" value="P:mitophagy"/>
    <property type="evidence" value="ECO:0007669"/>
    <property type="project" value="TreeGrafter"/>
</dbReference>
<keyword evidence="15" id="KW-0175">Coiled coil</keyword>
<dbReference type="PROSITE" id="PS50222">
    <property type="entry name" value="EF_HAND_2"/>
    <property type="match status" value="1"/>
</dbReference>
<feature type="transmembrane region" description="Helical" evidence="17">
    <location>
        <begin position="405"/>
        <end position="426"/>
    </location>
</feature>
<evidence type="ECO:0000256" key="16">
    <source>
        <dbReference type="SAM" id="MobiDB-lite"/>
    </source>
</evidence>
<proteinExistence type="inferred from homology"/>
<comment type="caution">
    <text evidence="19">The sequence shown here is derived from an EMBL/GenBank/DDBJ whole genome shotgun (WGS) entry which is preliminary data.</text>
</comment>
<dbReference type="GO" id="GO:0005216">
    <property type="term" value="F:monoatomic ion channel activity"/>
    <property type="evidence" value="ECO:0007669"/>
    <property type="project" value="InterPro"/>
</dbReference>
<keyword evidence="10" id="KW-0653">Protein transport</keyword>
<feature type="compositionally biased region" description="Basic and acidic residues" evidence="16">
    <location>
        <begin position="258"/>
        <end position="268"/>
    </location>
</feature>
<feature type="transmembrane region" description="Helical" evidence="17">
    <location>
        <begin position="382"/>
        <end position="399"/>
    </location>
</feature>
<evidence type="ECO:0000256" key="15">
    <source>
        <dbReference type="SAM" id="Coils"/>
    </source>
</evidence>
<dbReference type="PROSITE" id="PS00018">
    <property type="entry name" value="EF_HAND_1"/>
    <property type="match status" value="1"/>
</dbReference>
<dbReference type="GO" id="GO:0016020">
    <property type="term" value="C:membrane"/>
    <property type="evidence" value="ECO:0007669"/>
    <property type="project" value="UniProtKB-SubCell"/>
</dbReference>
<feature type="domain" description="EF-hand" evidence="18">
    <location>
        <begin position="583"/>
        <end position="605"/>
    </location>
</feature>
<dbReference type="Proteomes" id="UP001178507">
    <property type="component" value="Unassembled WGS sequence"/>
</dbReference>
<dbReference type="Pfam" id="PF03416">
    <property type="entry name" value="Peptidase_C54"/>
    <property type="match status" value="2"/>
</dbReference>
<name>A0AA36HKB7_9DINO</name>
<keyword evidence="4" id="KW-0813">Transport</keyword>
<keyword evidence="6" id="KW-0645">Protease</keyword>
<keyword evidence="13 17" id="KW-0472">Membrane</keyword>
<evidence type="ECO:0000256" key="14">
    <source>
        <dbReference type="ARBA" id="ARBA00029362"/>
    </source>
</evidence>
<dbReference type="EMBL" id="CAUJNA010000002">
    <property type="protein sequence ID" value="CAJ1370150.1"/>
    <property type="molecule type" value="Genomic_DNA"/>
</dbReference>
<evidence type="ECO:0000256" key="2">
    <source>
        <dbReference type="ARBA" id="ARBA00004496"/>
    </source>
</evidence>
<comment type="catalytic activity">
    <reaction evidence="14">
        <text>[protein]-C-terminal L-amino acid-glycyl-phosphatidylethanolamide + H2O = [protein]-C-terminal L-amino acid-glycine + a 1,2-diacyl-sn-glycero-3-phosphoethanolamine</text>
        <dbReference type="Rhea" id="RHEA:67548"/>
        <dbReference type="Rhea" id="RHEA-COMP:17323"/>
        <dbReference type="Rhea" id="RHEA-COMP:17324"/>
        <dbReference type="ChEBI" id="CHEBI:15377"/>
        <dbReference type="ChEBI" id="CHEBI:64612"/>
        <dbReference type="ChEBI" id="CHEBI:172940"/>
        <dbReference type="ChEBI" id="CHEBI:172941"/>
    </reaction>
    <physiologicalReaction direction="left-to-right" evidence="14">
        <dbReference type="Rhea" id="RHEA:67549"/>
    </physiologicalReaction>
</comment>
<gene>
    <name evidence="19" type="ORF">EVOR1521_LOCUS789</name>
</gene>
<dbReference type="SUPFAM" id="SSF54001">
    <property type="entry name" value="Cysteine proteinases"/>
    <property type="match status" value="2"/>
</dbReference>
<evidence type="ECO:0000256" key="3">
    <source>
        <dbReference type="ARBA" id="ARBA00010958"/>
    </source>
</evidence>
<keyword evidence="12" id="KW-0072">Autophagy</keyword>
<dbReference type="InterPro" id="IPR005078">
    <property type="entry name" value="Peptidase_C54"/>
</dbReference>
<keyword evidence="20" id="KW-1185">Reference proteome</keyword>
<dbReference type="PANTHER" id="PTHR22624">
    <property type="entry name" value="CYSTEINE PROTEASE ATG4"/>
    <property type="match status" value="1"/>
</dbReference>
<evidence type="ECO:0000313" key="19">
    <source>
        <dbReference type="EMBL" id="CAJ1370150.1"/>
    </source>
</evidence>
<organism evidence="19 20">
    <name type="scientific">Effrenium voratum</name>
    <dbReference type="NCBI Taxonomy" id="2562239"/>
    <lineage>
        <taxon>Eukaryota</taxon>
        <taxon>Sar</taxon>
        <taxon>Alveolata</taxon>
        <taxon>Dinophyceae</taxon>
        <taxon>Suessiales</taxon>
        <taxon>Symbiodiniaceae</taxon>
        <taxon>Effrenium</taxon>
    </lineage>
</organism>
<accession>A0AA36HKB7</accession>
<evidence type="ECO:0000256" key="4">
    <source>
        <dbReference type="ARBA" id="ARBA00022448"/>
    </source>
</evidence>
<evidence type="ECO:0000256" key="9">
    <source>
        <dbReference type="ARBA" id="ARBA00022807"/>
    </source>
</evidence>
<dbReference type="GO" id="GO:0004197">
    <property type="term" value="F:cysteine-type endopeptidase activity"/>
    <property type="evidence" value="ECO:0007669"/>
    <property type="project" value="TreeGrafter"/>
</dbReference>
<protein>
    <recommendedName>
        <fullName evidence="18">EF-hand domain-containing protein</fullName>
    </recommendedName>
</protein>
<evidence type="ECO:0000256" key="7">
    <source>
        <dbReference type="ARBA" id="ARBA00022692"/>
    </source>
</evidence>
<dbReference type="GO" id="GO:0016485">
    <property type="term" value="P:protein processing"/>
    <property type="evidence" value="ECO:0007669"/>
    <property type="project" value="TreeGrafter"/>
</dbReference>
<evidence type="ECO:0000256" key="12">
    <source>
        <dbReference type="ARBA" id="ARBA00023006"/>
    </source>
</evidence>
<evidence type="ECO:0000259" key="18">
    <source>
        <dbReference type="PROSITE" id="PS50222"/>
    </source>
</evidence>
<feature type="transmembrane region" description="Helical" evidence="17">
    <location>
        <begin position="349"/>
        <end position="370"/>
    </location>
</feature>
<comment type="subcellular location">
    <subcellularLocation>
        <location evidence="2">Cytoplasm</location>
    </subcellularLocation>
    <subcellularLocation>
        <location evidence="1">Membrane</location>
        <topology evidence="1">Multi-pass membrane protein</topology>
    </subcellularLocation>
</comment>
<dbReference type="GO" id="GO:0035973">
    <property type="term" value="P:aggrephagy"/>
    <property type="evidence" value="ECO:0007669"/>
    <property type="project" value="TreeGrafter"/>
</dbReference>